<dbReference type="Proteomes" id="UP001152087">
    <property type="component" value="Unassembled WGS sequence"/>
</dbReference>
<comment type="caution">
    <text evidence="2">The sequence shown here is derived from an EMBL/GenBank/DDBJ whole genome shotgun (WGS) entry which is preliminary data.</text>
</comment>
<gene>
    <name evidence="2" type="ORF">NW755_012069</name>
</gene>
<dbReference type="SUPFAM" id="SSF54427">
    <property type="entry name" value="NTF2-like"/>
    <property type="match status" value="1"/>
</dbReference>
<sequence length="162" mass="17821">MRFSSLSIAAAVAFLGQTACCSLACKVLPELPEFISESPEALLRLQRKTTAIWAKAYADKDLDTLLSYVVDPYIQHNPLAPSGKAIAQAGMTQIFASPGLINNVTRVISDLDYVALHVHRIQLNTTDKAIVDIFRLNGTCITEHWDVQQTMVPSLTNPLAYF</sequence>
<name>A0A9W8QVB9_9HYPO</name>
<evidence type="ECO:0000256" key="1">
    <source>
        <dbReference type="SAM" id="SignalP"/>
    </source>
</evidence>
<evidence type="ECO:0000313" key="3">
    <source>
        <dbReference type="Proteomes" id="UP001152087"/>
    </source>
</evidence>
<dbReference type="EMBL" id="JAOQAV010000052">
    <property type="protein sequence ID" value="KAJ4180029.1"/>
    <property type="molecule type" value="Genomic_DNA"/>
</dbReference>
<dbReference type="Gene3D" id="3.10.450.50">
    <property type="match status" value="1"/>
</dbReference>
<dbReference type="InterPro" id="IPR032710">
    <property type="entry name" value="NTF2-like_dom_sf"/>
</dbReference>
<keyword evidence="1" id="KW-0732">Signal</keyword>
<proteinExistence type="predicted"/>
<protein>
    <recommendedName>
        <fullName evidence="4">SnoaL-like domain-containing protein</fullName>
    </recommendedName>
</protein>
<evidence type="ECO:0008006" key="4">
    <source>
        <dbReference type="Google" id="ProtNLM"/>
    </source>
</evidence>
<feature type="chain" id="PRO_5040955883" description="SnoaL-like domain-containing protein" evidence="1">
    <location>
        <begin position="25"/>
        <end position="162"/>
    </location>
</feature>
<organism evidence="2 3">
    <name type="scientific">Fusarium falciforme</name>
    <dbReference type="NCBI Taxonomy" id="195108"/>
    <lineage>
        <taxon>Eukaryota</taxon>
        <taxon>Fungi</taxon>
        <taxon>Dikarya</taxon>
        <taxon>Ascomycota</taxon>
        <taxon>Pezizomycotina</taxon>
        <taxon>Sordariomycetes</taxon>
        <taxon>Hypocreomycetidae</taxon>
        <taxon>Hypocreales</taxon>
        <taxon>Nectriaceae</taxon>
        <taxon>Fusarium</taxon>
        <taxon>Fusarium solani species complex</taxon>
    </lineage>
</organism>
<accession>A0A9W8QVB9</accession>
<keyword evidence="3" id="KW-1185">Reference proteome</keyword>
<feature type="signal peptide" evidence="1">
    <location>
        <begin position="1"/>
        <end position="24"/>
    </location>
</feature>
<dbReference type="AlphaFoldDB" id="A0A9W8QVB9"/>
<reference evidence="2" key="1">
    <citation type="submission" date="2022-09" db="EMBL/GenBank/DDBJ databases">
        <title>Fusarium specimens isolated from Avocado Roots.</title>
        <authorList>
            <person name="Stajich J."/>
            <person name="Roper C."/>
            <person name="Heimlech-Rivalta G."/>
        </authorList>
    </citation>
    <scope>NUCLEOTIDE SEQUENCE</scope>
    <source>
        <strain evidence="2">A02</strain>
    </source>
</reference>
<evidence type="ECO:0000313" key="2">
    <source>
        <dbReference type="EMBL" id="KAJ4180029.1"/>
    </source>
</evidence>